<protein>
    <recommendedName>
        <fullName evidence="5">DUF1090 domain-containing protein</fullName>
    </recommendedName>
</protein>
<keyword evidence="2" id="KW-0732">Signal</keyword>
<keyword evidence="1" id="KW-0175">Coiled coil</keyword>
<evidence type="ECO:0000256" key="1">
    <source>
        <dbReference type="SAM" id="Coils"/>
    </source>
</evidence>
<dbReference type="Proteomes" id="UP000226420">
    <property type="component" value="Unassembled WGS sequence"/>
</dbReference>
<evidence type="ECO:0008006" key="5">
    <source>
        <dbReference type="Google" id="ProtNLM"/>
    </source>
</evidence>
<sequence length="146" mass="15494">MNVKTLAKLTVLPLVFAFSAGHASAAGNDCAAKRAEIENQIVQAKAHNNSHRVAGLETALAQLGANCTTEGLIKSAQEKATKLEQKIAEKQQDIAKIEADKQQAQSAGNSKKVAKYDKKIAQKKGDITELEAELTEARAELAGLKG</sequence>
<name>A0AAJ4W7S2_9GAMM</name>
<feature type="signal peptide" evidence="2">
    <location>
        <begin position="1"/>
        <end position="25"/>
    </location>
</feature>
<dbReference type="RefSeq" id="WP_047780100.1">
    <property type="nucleotide sequence ID" value="NZ_FOLW01000001.1"/>
</dbReference>
<organism evidence="3 4">
    <name type="scientific">Pragia fontium DSM 5563 = ATCC 49100</name>
    <dbReference type="NCBI Taxonomy" id="1122977"/>
    <lineage>
        <taxon>Bacteria</taxon>
        <taxon>Pseudomonadati</taxon>
        <taxon>Pseudomonadota</taxon>
        <taxon>Gammaproteobacteria</taxon>
        <taxon>Enterobacterales</taxon>
        <taxon>Budviciaceae</taxon>
        <taxon>Pragia</taxon>
    </lineage>
</organism>
<comment type="caution">
    <text evidence="3">The sequence shown here is derived from an EMBL/GenBank/DDBJ whole genome shotgun (WGS) entry which is preliminary data.</text>
</comment>
<accession>A0AAJ4W7S2</accession>
<evidence type="ECO:0000313" key="4">
    <source>
        <dbReference type="Proteomes" id="UP000226420"/>
    </source>
</evidence>
<feature type="coiled-coil region" evidence="1">
    <location>
        <begin position="73"/>
        <end position="140"/>
    </location>
</feature>
<dbReference type="InterPro" id="IPR009468">
    <property type="entry name" value="DUF1090"/>
</dbReference>
<dbReference type="AlphaFoldDB" id="A0AAJ4W7S2"/>
<dbReference type="EMBL" id="FOLW01000001">
    <property type="protein sequence ID" value="SFC02850.1"/>
    <property type="molecule type" value="Genomic_DNA"/>
</dbReference>
<proteinExistence type="predicted"/>
<reference evidence="3 4" key="1">
    <citation type="submission" date="2016-10" db="EMBL/GenBank/DDBJ databases">
        <authorList>
            <person name="Varghese N."/>
            <person name="Submissions S."/>
        </authorList>
    </citation>
    <scope>NUCLEOTIDE SEQUENCE [LARGE SCALE GENOMIC DNA]</scope>
    <source>
        <strain evidence="3 4">DSM 5563</strain>
    </source>
</reference>
<evidence type="ECO:0000256" key="2">
    <source>
        <dbReference type="SAM" id="SignalP"/>
    </source>
</evidence>
<gene>
    <name evidence="3" type="ORF">SAMN02745723_101201</name>
</gene>
<dbReference type="Pfam" id="PF06476">
    <property type="entry name" value="DUF1090"/>
    <property type="match status" value="1"/>
</dbReference>
<feature type="chain" id="PRO_5042511414" description="DUF1090 domain-containing protein" evidence="2">
    <location>
        <begin position="26"/>
        <end position="146"/>
    </location>
</feature>
<evidence type="ECO:0000313" key="3">
    <source>
        <dbReference type="EMBL" id="SFC02850.1"/>
    </source>
</evidence>